<proteinExistence type="predicted"/>
<accession>A0A146JYC0</accession>
<feature type="coiled-coil region" evidence="1">
    <location>
        <begin position="259"/>
        <end position="321"/>
    </location>
</feature>
<protein>
    <submittedName>
        <fullName evidence="2">Uncharacterized protein</fullName>
    </submittedName>
</protein>
<dbReference type="AlphaFoldDB" id="A0A146JYC0"/>
<evidence type="ECO:0000313" key="2">
    <source>
        <dbReference type="EMBL" id="JAP89507.1"/>
    </source>
</evidence>
<feature type="non-terminal residue" evidence="2">
    <location>
        <position position="1"/>
    </location>
</feature>
<organism evidence="2">
    <name type="scientific">Trepomonas sp. PC1</name>
    <dbReference type="NCBI Taxonomy" id="1076344"/>
    <lineage>
        <taxon>Eukaryota</taxon>
        <taxon>Metamonada</taxon>
        <taxon>Diplomonadida</taxon>
        <taxon>Hexamitidae</taxon>
        <taxon>Hexamitinae</taxon>
        <taxon>Trepomonas</taxon>
    </lineage>
</organism>
<keyword evidence="1" id="KW-0175">Coiled coil</keyword>
<name>A0A146JYC0_9EUKA</name>
<feature type="coiled-coil region" evidence="1">
    <location>
        <begin position="26"/>
        <end position="216"/>
    </location>
</feature>
<gene>
    <name evidence="2" type="ORF">TPC1_30998</name>
</gene>
<reference evidence="2" key="1">
    <citation type="submission" date="2015-07" db="EMBL/GenBank/DDBJ databases">
        <title>Adaptation to a free-living lifestyle via gene acquisitions in the diplomonad Trepomonas sp. PC1.</title>
        <authorList>
            <person name="Xu F."/>
            <person name="Jerlstrom-Hultqvist J."/>
            <person name="Kolisko M."/>
            <person name="Simpson A.G.B."/>
            <person name="Roger A.J."/>
            <person name="Svard S.G."/>
            <person name="Andersson J.O."/>
        </authorList>
    </citation>
    <scope>NUCLEOTIDE SEQUENCE</scope>
    <source>
        <strain evidence="2">PC1</strain>
    </source>
</reference>
<evidence type="ECO:0000256" key="1">
    <source>
        <dbReference type="SAM" id="Coils"/>
    </source>
</evidence>
<sequence length="431" mass="50857">AHGLKFAKPEQLAVIDAELDMISVQFEEMDKKIENQVDKYQQFQSQTDLYQSQYMQQQTLKQRSQEELRKVLQEQHDIENLLRQQSYQNDAMRRETKHKVDRMQQANKELLSTGSELREQISNLQQRIKQIAAEKLSLSEEISQKIASQLQIKQQLESEQREETQLKIKKFRAEAQRISDQINFQRDKINAVDADNQFYQQKINFLHKELANKKRLFDVLQAQYEEKLKQQQQTFKQFKFISSGQGVKIKLNLDKIGYSQNLQVEIDNLRNQLEAAKEEVRELNKQEGTQESFIQDLINERDLTQLQVKDMHLRADQLEQQVAQNEHIKQHGDNIKIIQQLQNQLSFITDAKIFRMTQSQMQHDYTSAVKLSPQISQQTQPKVFLKQLRDIVRSQQLKNSKGDIDEALNEAKFRNKDLIGELREIKGKYGI</sequence>
<dbReference type="EMBL" id="GDID01007099">
    <property type="protein sequence ID" value="JAP89507.1"/>
    <property type="molecule type" value="Transcribed_RNA"/>
</dbReference>